<evidence type="ECO:0000256" key="8">
    <source>
        <dbReference type="ARBA" id="ARBA00023004"/>
    </source>
</evidence>
<evidence type="ECO:0000259" key="18">
    <source>
        <dbReference type="Pfam" id="PF07715"/>
    </source>
</evidence>
<dbReference type="Gene3D" id="2.170.130.10">
    <property type="entry name" value="TonB-dependent receptor, plug domain"/>
    <property type="match status" value="1"/>
</dbReference>
<keyword evidence="12 19" id="KW-0675">Receptor</keyword>
<comment type="caution">
    <text evidence="19">The sequence shown here is derived from an EMBL/GenBank/DDBJ whole genome shotgun (WGS) entry which is preliminary data.</text>
</comment>
<keyword evidence="13 14" id="KW-0998">Cell outer membrane</keyword>
<dbReference type="InterPro" id="IPR039426">
    <property type="entry name" value="TonB-dep_rcpt-like"/>
</dbReference>
<accession>A0A3N0DFJ5</accession>
<dbReference type="NCBIfam" id="TIGR01783">
    <property type="entry name" value="TonB-siderophor"/>
    <property type="match status" value="1"/>
</dbReference>
<keyword evidence="3 14" id="KW-0813">Transport</keyword>
<dbReference type="GO" id="GO:0015344">
    <property type="term" value="F:siderophore uptake transmembrane transporter activity"/>
    <property type="evidence" value="ECO:0007669"/>
    <property type="project" value="TreeGrafter"/>
</dbReference>
<keyword evidence="4 14" id="KW-1134">Transmembrane beta strand</keyword>
<keyword evidence="11 14" id="KW-0472">Membrane</keyword>
<keyword evidence="20" id="KW-1185">Reference proteome</keyword>
<feature type="domain" description="TonB-dependent receptor-like beta-barrel" evidence="17">
    <location>
        <begin position="317"/>
        <end position="753"/>
    </location>
</feature>
<keyword evidence="8" id="KW-0408">Iron</keyword>
<reference evidence="19 20" key="1">
    <citation type="submission" date="2018-10" db="EMBL/GenBank/DDBJ databases">
        <title>Sinomicrobium pectinilyticum sp. nov., a pectinase-producing bacterium isolated from alkaline and saline soil, and emended description of the genus Sinomicrobium.</title>
        <authorList>
            <person name="Cheng B."/>
            <person name="Li C."/>
            <person name="Lai Q."/>
            <person name="Du M."/>
            <person name="Shao Z."/>
            <person name="Xu P."/>
            <person name="Yang C."/>
        </authorList>
    </citation>
    <scope>NUCLEOTIDE SEQUENCE [LARGE SCALE GENOMIC DNA]</scope>
    <source>
        <strain evidence="19 20">5DNS001</strain>
    </source>
</reference>
<dbReference type="SUPFAM" id="SSF56935">
    <property type="entry name" value="Porins"/>
    <property type="match status" value="1"/>
</dbReference>
<evidence type="ECO:0000256" key="4">
    <source>
        <dbReference type="ARBA" id="ARBA00022452"/>
    </source>
</evidence>
<dbReference type="Gene3D" id="2.60.40.1120">
    <property type="entry name" value="Carboxypeptidase-like, regulatory domain"/>
    <property type="match status" value="1"/>
</dbReference>
<evidence type="ECO:0000256" key="13">
    <source>
        <dbReference type="ARBA" id="ARBA00023237"/>
    </source>
</evidence>
<feature type="signal peptide" evidence="16">
    <location>
        <begin position="1"/>
        <end position="20"/>
    </location>
</feature>
<name>A0A3N0DFJ5_SINP1</name>
<dbReference type="Pfam" id="PF13715">
    <property type="entry name" value="CarbopepD_reg_2"/>
    <property type="match status" value="1"/>
</dbReference>
<dbReference type="Gene3D" id="2.40.170.20">
    <property type="entry name" value="TonB-dependent receptor, beta-barrel domain"/>
    <property type="match status" value="1"/>
</dbReference>
<dbReference type="PROSITE" id="PS52016">
    <property type="entry name" value="TONB_DEPENDENT_REC_3"/>
    <property type="match status" value="1"/>
</dbReference>
<keyword evidence="6 14" id="KW-0812">Transmembrane</keyword>
<evidence type="ECO:0000256" key="14">
    <source>
        <dbReference type="PROSITE-ProRule" id="PRU01360"/>
    </source>
</evidence>
<keyword evidence="10 15" id="KW-0798">TonB box</keyword>
<gene>
    <name evidence="19" type="ORF">ED312_22120</name>
</gene>
<evidence type="ECO:0000256" key="15">
    <source>
        <dbReference type="RuleBase" id="RU003357"/>
    </source>
</evidence>
<dbReference type="AlphaFoldDB" id="A0A3N0DFJ5"/>
<evidence type="ECO:0000256" key="9">
    <source>
        <dbReference type="ARBA" id="ARBA00023065"/>
    </source>
</evidence>
<keyword evidence="9" id="KW-0406">Ion transport</keyword>
<dbReference type="InterPro" id="IPR008969">
    <property type="entry name" value="CarboxyPept-like_regulatory"/>
</dbReference>
<evidence type="ECO:0000313" key="19">
    <source>
        <dbReference type="EMBL" id="RNL74438.1"/>
    </source>
</evidence>
<evidence type="ECO:0000256" key="6">
    <source>
        <dbReference type="ARBA" id="ARBA00022692"/>
    </source>
</evidence>
<evidence type="ECO:0000256" key="16">
    <source>
        <dbReference type="SAM" id="SignalP"/>
    </source>
</evidence>
<dbReference type="OrthoDB" id="9775095at2"/>
<dbReference type="EMBL" id="RJTM01000178">
    <property type="protein sequence ID" value="RNL74438.1"/>
    <property type="molecule type" value="Genomic_DNA"/>
</dbReference>
<dbReference type="RefSeq" id="WP_123218197.1">
    <property type="nucleotide sequence ID" value="NZ_RJTM01000178.1"/>
</dbReference>
<dbReference type="PROSITE" id="PS01156">
    <property type="entry name" value="TONB_DEPENDENT_REC_2"/>
    <property type="match status" value="1"/>
</dbReference>
<dbReference type="PANTHER" id="PTHR32552:SF68">
    <property type="entry name" value="FERRICHROME OUTER MEMBRANE TRANSPORTER_PHAGE RECEPTOR"/>
    <property type="match status" value="1"/>
</dbReference>
<evidence type="ECO:0000256" key="7">
    <source>
        <dbReference type="ARBA" id="ARBA00022729"/>
    </source>
</evidence>
<dbReference type="InterPro" id="IPR037066">
    <property type="entry name" value="Plug_dom_sf"/>
</dbReference>
<dbReference type="InterPro" id="IPR036942">
    <property type="entry name" value="Beta-barrel_TonB_sf"/>
</dbReference>
<evidence type="ECO:0000259" key="17">
    <source>
        <dbReference type="Pfam" id="PF00593"/>
    </source>
</evidence>
<evidence type="ECO:0000256" key="1">
    <source>
        <dbReference type="ARBA" id="ARBA00004571"/>
    </source>
</evidence>
<dbReference type="GO" id="GO:0009279">
    <property type="term" value="C:cell outer membrane"/>
    <property type="evidence" value="ECO:0007669"/>
    <property type="project" value="UniProtKB-SubCell"/>
</dbReference>
<proteinExistence type="inferred from homology"/>
<evidence type="ECO:0000256" key="11">
    <source>
        <dbReference type="ARBA" id="ARBA00023136"/>
    </source>
</evidence>
<feature type="domain" description="TonB-dependent receptor plug" evidence="18">
    <location>
        <begin position="137"/>
        <end position="233"/>
    </location>
</feature>
<organism evidence="19 20">
    <name type="scientific">Sinomicrobium pectinilyticum</name>
    <dbReference type="NCBI Taxonomy" id="1084421"/>
    <lineage>
        <taxon>Bacteria</taxon>
        <taxon>Pseudomonadati</taxon>
        <taxon>Bacteroidota</taxon>
        <taxon>Flavobacteriia</taxon>
        <taxon>Flavobacteriales</taxon>
        <taxon>Flavobacteriaceae</taxon>
        <taxon>Sinomicrobium</taxon>
    </lineage>
</organism>
<evidence type="ECO:0000256" key="5">
    <source>
        <dbReference type="ARBA" id="ARBA00022496"/>
    </source>
</evidence>
<evidence type="ECO:0000313" key="20">
    <source>
        <dbReference type="Proteomes" id="UP000267469"/>
    </source>
</evidence>
<feature type="chain" id="PRO_5018152912" evidence="16">
    <location>
        <begin position="21"/>
        <end position="794"/>
    </location>
</feature>
<dbReference type="GO" id="GO:0015891">
    <property type="term" value="P:siderophore transport"/>
    <property type="evidence" value="ECO:0007669"/>
    <property type="project" value="InterPro"/>
</dbReference>
<keyword evidence="5" id="KW-0410">Iron transport</keyword>
<dbReference type="Proteomes" id="UP000267469">
    <property type="component" value="Unassembled WGS sequence"/>
</dbReference>
<dbReference type="PANTHER" id="PTHR32552">
    <property type="entry name" value="FERRICHROME IRON RECEPTOR-RELATED"/>
    <property type="match status" value="1"/>
</dbReference>
<evidence type="ECO:0000256" key="2">
    <source>
        <dbReference type="ARBA" id="ARBA00009810"/>
    </source>
</evidence>
<dbReference type="GO" id="GO:0038023">
    <property type="term" value="F:signaling receptor activity"/>
    <property type="evidence" value="ECO:0007669"/>
    <property type="project" value="InterPro"/>
</dbReference>
<dbReference type="CDD" id="cd01347">
    <property type="entry name" value="ligand_gated_channel"/>
    <property type="match status" value="1"/>
</dbReference>
<comment type="subcellular location">
    <subcellularLocation>
        <location evidence="1 14">Cell outer membrane</location>
        <topology evidence="1 14">Multi-pass membrane protein</topology>
    </subcellularLocation>
</comment>
<evidence type="ECO:0000256" key="10">
    <source>
        <dbReference type="ARBA" id="ARBA00023077"/>
    </source>
</evidence>
<sequence>MKIRFILVVCFTVISFCTVAQQNQALLRGYITDKEGNLVEGANVVLENSGRGVSSNPDGYYEIKNLHFGSYTVKVSVVGYKTAQQHITLEPGSNRLVNFELEPEVSQLSEVILSGHRKEKYKVENISFSLRLNQELIKIPQNIQVITDDVLRDQQIFGMREGVGRNVSGVMLLEHWGNYARVNMRGFRIPAFRNGMNFTTQWGPVAEDMATVERIEIIKGPAGFMLSAGEPAGLYNVVTKRPTENPRREVTLSTGSYGLQRATVDIGGKVDKAGKLLYRFNGVGHTQKTFQKYGFHDKYILAPSLKYRFNENTSITAQYTYYHSRVPDLGSPYVFSPEGYKDLPRDFSLTHPGIDPSLNKEHSAFVTFEHKLDENWKLTAQLGYLYGTQVSSDIWPDAVEENGDVYRRLYIFDGLEEHKLGQVFVNGEVQTGAVSHHILAGIDVGSKDVWYDWGESHLIDVNQPFNIYAPDNSQAVIPELDHETSIRKRAGTAGTFGQQQYTAYYVQDELGFLEDRLRLTLAGRYTDLQESMYNESTSDGKFTPRAGLSFSIDDNTSVYGLFDQAFLPQSGTDRSGKAFDPIEGNNIEGGIKKKWFDGKWNTSFSYFRITKENMLTADPEDPLNSSVQLGEVKSMGGEFDLQGEVVSGLNLIFNYAYTDVRISKDTDESLVGNRVSGHARHMTNGWLKYTFGDYSPLQGLSISGGYLYMAKRASWDSVWGVTGAQTLPDYFRLDGALSWANDKFSVALNINNLLNEYLFSGSSYQAGTGDNTRFYYSQQNEPGRNFRLTLGYHF</sequence>
<dbReference type="InterPro" id="IPR000531">
    <property type="entry name" value="Beta-barrel_TonB"/>
</dbReference>
<dbReference type="SUPFAM" id="SSF49464">
    <property type="entry name" value="Carboxypeptidase regulatory domain-like"/>
    <property type="match status" value="1"/>
</dbReference>
<protein>
    <submittedName>
        <fullName evidence="19">TonB-dependent siderophore receptor</fullName>
    </submittedName>
</protein>
<evidence type="ECO:0000256" key="3">
    <source>
        <dbReference type="ARBA" id="ARBA00022448"/>
    </source>
</evidence>
<dbReference type="Pfam" id="PF00593">
    <property type="entry name" value="TonB_dep_Rec_b-barrel"/>
    <property type="match status" value="1"/>
</dbReference>
<evidence type="ECO:0000256" key="12">
    <source>
        <dbReference type="ARBA" id="ARBA00023170"/>
    </source>
</evidence>
<comment type="similarity">
    <text evidence="2 14 15">Belongs to the TonB-dependent receptor family.</text>
</comment>
<dbReference type="InterPro" id="IPR010105">
    <property type="entry name" value="TonB_sidphr_rcpt"/>
</dbReference>
<dbReference type="InterPro" id="IPR010917">
    <property type="entry name" value="TonB_rcpt_CS"/>
</dbReference>
<dbReference type="Pfam" id="PF07715">
    <property type="entry name" value="Plug"/>
    <property type="match status" value="1"/>
</dbReference>
<keyword evidence="7 16" id="KW-0732">Signal</keyword>
<dbReference type="InterPro" id="IPR012910">
    <property type="entry name" value="Plug_dom"/>
</dbReference>